<feature type="compositionally biased region" description="Basic and acidic residues" evidence="2">
    <location>
        <begin position="155"/>
        <end position="164"/>
    </location>
</feature>
<dbReference type="AlphaFoldDB" id="A0A1H9GV74"/>
<dbReference type="EMBL" id="FOEN01000019">
    <property type="protein sequence ID" value="SEQ53898.1"/>
    <property type="molecule type" value="Genomic_DNA"/>
</dbReference>
<proteinExistence type="predicted"/>
<keyword evidence="1" id="KW-1015">Disulfide bond</keyword>
<feature type="region of interest" description="Disordered" evidence="2">
    <location>
        <begin position="141"/>
        <end position="222"/>
    </location>
</feature>
<reference evidence="3 4" key="1">
    <citation type="submission" date="2016-10" db="EMBL/GenBank/DDBJ databases">
        <authorList>
            <person name="de Groot N.N."/>
        </authorList>
    </citation>
    <scope>NUCLEOTIDE SEQUENCE [LARGE SCALE GENOMIC DNA]</scope>
    <source>
        <strain evidence="3 4">DSM 15695</strain>
    </source>
</reference>
<dbReference type="OrthoDB" id="1650379at2"/>
<organism evidence="3 4">
    <name type="scientific">Ignavigranum ruoffiae</name>
    <dbReference type="NCBI Taxonomy" id="89093"/>
    <lineage>
        <taxon>Bacteria</taxon>
        <taxon>Bacillati</taxon>
        <taxon>Bacillota</taxon>
        <taxon>Bacilli</taxon>
        <taxon>Lactobacillales</taxon>
        <taxon>Aerococcaceae</taxon>
        <taxon>Ignavigranum</taxon>
    </lineage>
</organism>
<feature type="disulfide bond" evidence="1">
    <location>
        <begin position="116"/>
        <end position="120"/>
    </location>
</feature>
<dbReference type="PIRSF" id="PIRSF012565">
    <property type="entry name" value="DUF1027"/>
    <property type="match status" value="1"/>
</dbReference>
<name>A0A1H9GV74_9LACT</name>
<dbReference type="RefSeq" id="WP_092572707.1">
    <property type="nucleotide sequence ID" value="NZ_FOEN01000019.1"/>
</dbReference>
<feature type="compositionally biased region" description="Basic residues" evidence="2">
    <location>
        <begin position="165"/>
        <end position="175"/>
    </location>
</feature>
<dbReference type="InterPro" id="IPR009370">
    <property type="entry name" value="YutD-like"/>
</dbReference>
<gene>
    <name evidence="3" type="ORF">SAMN04488558_1194</name>
</gene>
<dbReference type="Proteomes" id="UP000198833">
    <property type="component" value="Unassembled WGS sequence"/>
</dbReference>
<evidence type="ECO:0000256" key="2">
    <source>
        <dbReference type="SAM" id="MobiDB-lite"/>
    </source>
</evidence>
<protein>
    <recommendedName>
        <fullName evidence="5">DUF1027 domain-containing protein</fullName>
    </recommendedName>
</protein>
<evidence type="ECO:0000313" key="4">
    <source>
        <dbReference type="Proteomes" id="UP000198833"/>
    </source>
</evidence>
<dbReference type="Pfam" id="PF06265">
    <property type="entry name" value="YutD-like"/>
    <property type="match status" value="1"/>
</dbReference>
<keyword evidence="4" id="KW-1185">Reference proteome</keyword>
<accession>A0A1H9GV74</accession>
<sequence>MTKLDKSKTKSNKFDDLLAEIVQDQIDEELVPMTLVNEEEVLIREAHYKLAMNYREGFDFKEFQRLYQDYYGKYDYIVGDWAHEKLRLRGFYQLRARKAPKDRLINFLDDYLKEYCNFGCAYFVLGKAEVVENFDQNLTAYQNQQDQKPMKKRDMKTNDMNRDRGSRKRKSSKSRKKDDFLIKKTKLVDKSEERTLKAERVHNKSKGSFIIKKQKGKNNAQN</sequence>
<evidence type="ECO:0000256" key="1">
    <source>
        <dbReference type="PIRSR" id="PIRSR012565-1"/>
    </source>
</evidence>
<dbReference type="STRING" id="89093.SAMN04488558_1194"/>
<evidence type="ECO:0000313" key="3">
    <source>
        <dbReference type="EMBL" id="SEQ53898.1"/>
    </source>
</evidence>
<dbReference type="InterPro" id="IPR038141">
    <property type="entry name" value="YutD-like_sf"/>
</dbReference>
<evidence type="ECO:0008006" key="5">
    <source>
        <dbReference type="Google" id="ProtNLM"/>
    </source>
</evidence>
<feature type="compositionally biased region" description="Basic and acidic residues" evidence="2">
    <location>
        <begin position="176"/>
        <end position="202"/>
    </location>
</feature>
<dbReference type="Gene3D" id="3.50.4.20">
    <property type="match status" value="1"/>
</dbReference>